<evidence type="ECO:0000256" key="1">
    <source>
        <dbReference type="SAM" id="Coils"/>
    </source>
</evidence>
<dbReference type="InterPro" id="IPR013103">
    <property type="entry name" value="RVT_2"/>
</dbReference>
<evidence type="ECO:0000259" key="4">
    <source>
        <dbReference type="Pfam" id="PF07727"/>
    </source>
</evidence>
<evidence type="ECO:0000313" key="5">
    <source>
        <dbReference type="EMBL" id="GFB15613.1"/>
    </source>
</evidence>
<evidence type="ECO:0000256" key="2">
    <source>
        <dbReference type="SAM" id="MobiDB-lite"/>
    </source>
</evidence>
<feature type="transmembrane region" description="Helical" evidence="3">
    <location>
        <begin position="517"/>
        <end position="539"/>
    </location>
</feature>
<keyword evidence="1" id="KW-0175">Coiled coil</keyword>
<reference evidence="5" key="1">
    <citation type="journal article" date="2019" name="Sci. Rep.">
        <title>Draft genome of Tanacetum cinerariifolium, the natural source of mosquito coil.</title>
        <authorList>
            <person name="Yamashiro T."/>
            <person name="Shiraishi A."/>
            <person name="Satake H."/>
            <person name="Nakayama K."/>
        </authorList>
    </citation>
    <scope>NUCLEOTIDE SEQUENCE</scope>
</reference>
<feature type="coiled-coil region" evidence="1">
    <location>
        <begin position="50"/>
        <end position="77"/>
    </location>
</feature>
<dbReference type="PANTHER" id="PTHR11439">
    <property type="entry name" value="GAG-POL-RELATED RETROTRANSPOSON"/>
    <property type="match status" value="1"/>
</dbReference>
<dbReference type="EMBL" id="BKCJ010564188">
    <property type="protein sequence ID" value="GFB15613.1"/>
    <property type="molecule type" value="Genomic_DNA"/>
</dbReference>
<proteinExistence type="predicted"/>
<feature type="domain" description="Reverse transcriptase Ty1/copia-type" evidence="4">
    <location>
        <begin position="278"/>
        <end position="455"/>
    </location>
</feature>
<keyword evidence="3" id="KW-0472">Membrane</keyword>
<gene>
    <name evidence="5" type="ORF">Tci_687584</name>
</gene>
<dbReference type="Pfam" id="PF07727">
    <property type="entry name" value="RVT_2"/>
    <property type="match status" value="1"/>
</dbReference>
<evidence type="ECO:0000256" key="3">
    <source>
        <dbReference type="SAM" id="Phobius"/>
    </source>
</evidence>
<keyword evidence="3" id="KW-0812">Transmembrane</keyword>
<accession>A0A699L0Y1</accession>
<protein>
    <submittedName>
        <fullName evidence="5">Copia protein</fullName>
    </submittedName>
</protein>
<dbReference type="AlphaFoldDB" id="A0A699L0Y1"/>
<dbReference type="SUPFAM" id="SSF56672">
    <property type="entry name" value="DNA/RNA polymerases"/>
    <property type="match status" value="1"/>
</dbReference>
<feature type="non-terminal residue" evidence="5">
    <location>
        <position position="1"/>
    </location>
</feature>
<comment type="caution">
    <text evidence="5">The sequence shown here is derived from an EMBL/GenBank/DDBJ whole genome shotgun (WGS) entry which is preliminary data.</text>
</comment>
<feature type="compositionally biased region" description="Basic and acidic residues" evidence="2">
    <location>
        <begin position="169"/>
        <end position="181"/>
    </location>
</feature>
<dbReference type="PANTHER" id="PTHR11439:SF483">
    <property type="entry name" value="PEPTIDE SYNTHASE GLIP-LIKE, PUTATIVE (AFU_ORTHOLOGUE AFUA_3G12920)-RELATED"/>
    <property type="match status" value="1"/>
</dbReference>
<sequence>IIANVKDSAAPTTAPTDDVDDELTLAKTLIAIKADKPKVISTAIITPRDKAKMRAEMEEEERIAREKDEENRAVIEEWDDVQATIDADRQAEEIKNKPPIKAQQKSLMCTYMRNVKRFKQKDFTGKIFDDIKKVFDKVYKRLNTFVDMDTENVEESLKKTQAKGSSKRAGQELKQESAKKQKLAEQEQAKVVDDDTAELKRCLETVLEDDDDVVIKATPLCSKSPTIVDYKIYKKGKKSYFKIIRADGNSQNYLTFRTMFKNFNREDLEVLRSIVNERIFMAYAVHKGFIVYQMDVKTAFLHGSLKEDVYVCQPKGFIDADHPTHVYKLKKALYGLKQASRAWYDGRSTFLLQKRFSKGTIDPTLFTRRFDDDILVVQVYVDDIIFGLTNLRYSTLFSNLMKSRFEMSMIGEMMFFLGLQVNQSPSGIFINQSNYVNEILKKYGLNTCDIIGTPMNIKDKLELNQIGTPVDATKYRSMIGALMYFTLSKPDIVDATCVCARYQAQPTKKQLKEVKRIFHYLQGTVNMGLWYTLIWVTWFRYLRGTK</sequence>
<keyword evidence="3" id="KW-1133">Transmembrane helix</keyword>
<name>A0A699L0Y1_TANCI</name>
<feature type="region of interest" description="Disordered" evidence="2">
    <location>
        <begin position="158"/>
        <end position="181"/>
    </location>
</feature>
<organism evidence="5">
    <name type="scientific">Tanacetum cinerariifolium</name>
    <name type="common">Dalmatian daisy</name>
    <name type="synonym">Chrysanthemum cinerariifolium</name>
    <dbReference type="NCBI Taxonomy" id="118510"/>
    <lineage>
        <taxon>Eukaryota</taxon>
        <taxon>Viridiplantae</taxon>
        <taxon>Streptophyta</taxon>
        <taxon>Embryophyta</taxon>
        <taxon>Tracheophyta</taxon>
        <taxon>Spermatophyta</taxon>
        <taxon>Magnoliopsida</taxon>
        <taxon>eudicotyledons</taxon>
        <taxon>Gunneridae</taxon>
        <taxon>Pentapetalae</taxon>
        <taxon>asterids</taxon>
        <taxon>campanulids</taxon>
        <taxon>Asterales</taxon>
        <taxon>Asteraceae</taxon>
        <taxon>Asteroideae</taxon>
        <taxon>Anthemideae</taxon>
        <taxon>Anthemidinae</taxon>
        <taxon>Tanacetum</taxon>
    </lineage>
</organism>
<dbReference type="InterPro" id="IPR043502">
    <property type="entry name" value="DNA/RNA_pol_sf"/>
</dbReference>